<accession>A0A0C9U1I8</accession>
<dbReference type="HOGENOM" id="CLU_041692_4_0_1"/>
<name>A0A0C9U1I8_SPHS4</name>
<dbReference type="AlphaFoldDB" id="A0A0C9U1I8"/>
<proteinExistence type="predicted"/>
<dbReference type="EMBL" id="KN837176">
    <property type="protein sequence ID" value="KIJ36663.1"/>
    <property type="molecule type" value="Genomic_DNA"/>
</dbReference>
<sequence length="264" mass="30207">MEPSTSRQATKPLEPNTHSSNEDQHKPNKAKCGFNEIKKTLEQKQYYLTNPKQVKQSLLCQADFPLFPDSLWINVICGKYTDFNKVCSACFSLTPNSNLIKSIGDNNIVLWGNRNSGRTTKQVQNVTDWTLTFHTTKVAILFLYKEHMEELNIYEEFVMGQFSAPKPSEHHHVIVLNKAIRKQATNINNCTYCTIPNFNELIIQYLNTIWLGSSNSYGPNPAGPLTCKWCREESQEQLLAEEALAFIQEQQDKEVTATTWRPIS</sequence>
<keyword evidence="3" id="KW-1185">Reference proteome</keyword>
<feature type="region of interest" description="Disordered" evidence="1">
    <location>
        <begin position="1"/>
        <end position="31"/>
    </location>
</feature>
<gene>
    <name evidence="2" type="ORF">M422DRAFT_261018</name>
</gene>
<organism evidence="2 3">
    <name type="scientific">Sphaerobolus stellatus (strain SS14)</name>
    <dbReference type="NCBI Taxonomy" id="990650"/>
    <lineage>
        <taxon>Eukaryota</taxon>
        <taxon>Fungi</taxon>
        <taxon>Dikarya</taxon>
        <taxon>Basidiomycota</taxon>
        <taxon>Agaricomycotina</taxon>
        <taxon>Agaricomycetes</taxon>
        <taxon>Phallomycetidae</taxon>
        <taxon>Geastrales</taxon>
        <taxon>Sphaerobolaceae</taxon>
        <taxon>Sphaerobolus</taxon>
    </lineage>
</organism>
<evidence type="ECO:0000256" key="1">
    <source>
        <dbReference type="SAM" id="MobiDB-lite"/>
    </source>
</evidence>
<reference evidence="2 3" key="1">
    <citation type="submission" date="2014-06" db="EMBL/GenBank/DDBJ databases">
        <title>Evolutionary Origins and Diversification of the Mycorrhizal Mutualists.</title>
        <authorList>
            <consortium name="DOE Joint Genome Institute"/>
            <consortium name="Mycorrhizal Genomics Consortium"/>
            <person name="Kohler A."/>
            <person name="Kuo A."/>
            <person name="Nagy L.G."/>
            <person name="Floudas D."/>
            <person name="Copeland A."/>
            <person name="Barry K.W."/>
            <person name="Cichocki N."/>
            <person name="Veneault-Fourrey C."/>
            <person name="LaButti K."/>
            <person name="Lindquist E.A."/>
            <person name="Lipzen A."/>
            <person name="Lundell T."/>
            <person name="Morin E."/>
            <person name="Murat C."/>
            <person name="Riley R."/>
            <person name="Ohm R."/>
            <person name="Sun H."/>
            <person name="Tunlid A."/>
            <person name="Henrissat B."/>
            <person name="Grigoriev I.V."/>
            <person name="Hibbett D.S."/>
            <person name="Martin F."/>
        </authorList>
    </citation>
    <scope>NUCLEOTIDE SEQUENCE [LARGE SCALE GENOMIC DNA]</scope>
    <source>
        <strain evidence="2 3">SS14</strain>
    </source>
</reference>
<dbReference type="Proteomes" id="UP000054279">
    <property type="component" value="Unassembled WGS sequence"/>
</dbReference>
<protein>
    <submittedName>
        <fullName evidence="2">Uncharacterized protein</fullName>
    </submittedName>
</protein>
<evidence type="ECO:0000313" key="2">
    <source>
        <dbReference type="EMBL" id="KIJ36663.1"/>
    </source>
</evidence>
<evidence type="ECO:0000313" key="3">
    <source>
        <dbReference type="Proteomes" id="UP000054279"/>
    </source>
</evidence>